<dbReference type="AlphaFoldDB" id="A0A378FPZ5"/>
<evidence type="ECO:0000256" key="1">
    <source>
        <dbReference type="ARBA" id="ARBA00010838"/>
    </source>
</evidence>
<dbReference type="GO" id="GO:0016052">
    <property type="term" value="P:carbohydrate catabolic process"/>
    <property type="evidence" value="ECO:0007669"/>
    <property type="project" value="TreeGrafter"/>
</dbReference>
<dbReference type="InterPro" id="IPR001360">
    <property type="entry name" value="Glyco_hydro_1"/>
</dbReference>
<keyword evidence="2 5" id="KW-0378">Hydrolase</keyword>
<dbReference type="InterPro" id="IPR017853">
    <property type="entry name" value="GH"/>
</dbReference>
<dbReference type="EMBL" id="UGNC01000005">
    <property type="protein sequence ID" value="STW46565.1"/>
    <property type="molecule type" value="Genomic_DNA"/>
</dbReference>
<keyword evidence="3 5" id="KW-0326">Glycosidase</keyword>
<dbReference type="Pfam" id="PF00232">
    <property type="entry name" value="Glyco_hydro_1"/>
    <property type="match status" value="1"/>
</dbReference>
<dbReference type="SUPFAM" id="SSF51445">
    <property type="entry name" value="(Trans)glycosidases"/>
    <property type="match status" value="1"/>
</dbReference>
<proteinExistence type="inferred from homology"/>
<dbReference type="GO" id="GO:0008706">
    <property type="term" value="F:6-phospho-beta-glucosidase activity"/>
    <property type="evidence" value="ECO:0007669"/>
    <property type="project" value="UniProtKB-EC"/>
</dbReference>
<sequence>MICLEHYELPGYLLEKYGGWGSKTVVELFVRYAEKVFARYHPKVTRWFTFNEPIVVHPGLSGCSALAL</sequence>
<reference evidence="5 6" key="1">
    <citation type="submission" date="2018-06" db="EMBL/GenBank/DDBJ databases">
        <authorList>
            <consortium name="Pathogen Informatics"/>
            <person name="Doyle S."/>
        </authorList>
    </citation>
    <scope>NUCLEOTIDE SEQUENCE [LARGE SCALE GENOMIC DNA]</scope>
    <source>
        <strain evidence="5 6">NCTC9617</strain>
    </source>
</reference>
<comment type="similarity">
    <text evidence="1 4">Belongs to the glycosyl hydrolase 1 family.</text>
</comment>
<evidence type="ECO:0000256" key="3">
    <source>
        <dbReference type="ARBA" id="ARBA00023295"/>
    </source>
</evidence>
<name>A0A378FPZ5_KLEPN</name>
<dbReference type="Gene3D" id="3.20.20.80">
    <property type="entry name" value="Glycosidases"/>
    <property type="match status" value="1"/>
</dbReference>
<dbReference type="GO" id="GO:0005829">
    <property type="term" value="C:cytosol"/>
    <property type="evidence" value="ECO:0007669"/>
    <property type="project" value="TreeGrafter"/>
</dbReference>
<dbReference type="PANTHER" id="PTHR10353:SF36">
    <property type="entry name" value="LP05116P"/>
    <property type="match status" value="1"/>
</dbReference>
<protein>
    <submittedName>
        <fullName evidence="5">Beta-glucosidase</fullName>
        <ecNumber evidence="5">3.2.1.86</ecNumber>
    </submittedName>
</protein>
<gene>
    <name evidence="5" type="primary">bglH_3</name>
    <name evidence="5" type="ORF">NCTC9617_03089</name>
</gene>
<dbReference type="EC" id="3.2.1.86" evidence="5"/>
<dbReference type="Proteomes" id="UP000255167">
    <property type="component" value="Unassembled WGS sequence"/>
</dbReference>
<accession>A0A378FPZ5</accession>
<evidence type="ECO:0000313" key="5">
    <source>
        <dbReference type="EMBL" id="STW46565.1"/>
    </source>
</evidence>
<organism evidence="5 6">
    <name type="scientific">Klebsiella pneumoniae</name>
    <dbReference type="NCBI Taxonomy" id="573"/>
    <lineage>
        <taxon>Bacteria</taxon>
        <taxon>Pseudomonadati</taxon>
        <taxon>Pseudomonadota</taxon>
        <taxon>Gammaproteobacteria</taxon>
        <taxon>Enterobacterales</taxon>
        <taxon>Enterobacteriaceae</taxon>
        <taxon>Klebsiella/Raoultella group</taxon>
        <taxon>Klebsiella</taxon>
        <taxon>Klebsiella pneumoniae complex</taxon>
    </lineage>
</organism>
<evidence type="ECO:0000256" key="4">
    <source>
        <dbReference type="RuleBase" id="RU003690"/>
    </source>
</evidence>
<evidence type="ECO:0000256" key="2">
    <source>
        <dbReference type="ARBA" id="ARBA00022801"/>
    </source>
</evidence>
<dbReference type="PANTHER" id="PTHR10353">
    <property type="entry name" value="GLYCOSYL HYDROLASE"/>
    <property type="match status" value="1"/>
</dbReference>
<evidence type="ECO:0000313" key="6">
    <source>
        <dbReference type="Proteomes" id="UP000255167"/>
    </source>
</evidence>